<dbReference type="PANTHER" id="PTHR19961:SF27">
    <property type="entry name" value="PLASTIN-1"/>
    <property type="match status" value="1"/>
</dbReference>
<keyword evidence="1" id="KW-0677">Repeat</keyword>
<organism evidence="3 4">
    <name type="scientific">Protopolystoma xenopodis</name>
    <dbReference type="NCBI Taxonomy" id="117903"/>
    <lineage>
        <taxon>Eukaryota</taxon>
        <taxon>Metazoa</taxon>
        <taxon>Spiralia</taxon>
        <taxon>Lophotrochozoa</taxon>
        <taxon>Platyhelminthes</taxon>
        <taxon>Monogenea</taxon>
        <taxon>Polyopisthocotylea</taxon>
        <taxon>Polystomatidea</taxon>
        <taxon>Polystomatidae</taxon>
        <taxon>Protopolystoma</taxon>
    </lineage>
</organism>
<dbReference type="InterPro" id="IPR039959">
    <property type="entry name" value="Fimbrin/Plastin"/>
</dbReference>
<dbReference type="InterPro" id="IPR036872">
    <property type="entry name" value="CH_dom_sf"/>
</dbReference>
<dbReference type="SUPFAM" id="SSF47576">
    <property type="entry name" value="Calponin-homology domain, CH-domain"/>
    <property type="match status" value="1"/>
</dbReference>
<dbReference type="Proteomes" id="UP000784294">
    <property type="component" value="Unassembled WGS sequence"/>
</dbReference>
<gene>
    <name evidence="3" type="ORF">PXEA_LOCUS22429</name>
</gene>
<dbReference type="GO" id="GO:0051015">
    <property type="term" value="F:actin filament binding"/>
    <property type="evidence" value="ECO:0007669"/>
    <property type="project" value="InterPro"/>
</dbReference>
<name>A0A448X5Z2_9PLAT</name>
<evidence type="ECO:0000256" key="1">
    <source>
        <dbReference type="ARBA" id="ARBA00022737"/>
    </source>
</evidence>
<keyword evidence="4" id="KW-1185">Reference proteome</keyword>
<comment type="caution">
    <text evidence="3">The sequence shown here is derived from an EMBL/GenBank/DDBJ whole genome shotgun (WGS) entry which is preliminary data.</text>
</comment>
<evidence type="ECO:0000313" key="3">
    <source>
        <dbReference type="EMBL" id="VEL28989.1"/>
    </source>
</evidence>
<evidence type="ECO:0000256" key="2">
    <source>
        <dbReference type="ARBA" id="ARBA00023203"/>
    </source>
</evidence>
<reference evidence="3" key="1">
    <citation type="submission" date="2018-11" db="EMBL/GenBank/DDBJ databases">
        <authorList>
            <consortium name="Pathogen Informatics"/>
        </authorList>
    </citation>
    <scope>NUCLEOTIDE SEQUENCE</scope>
</reference>
<protein>
    <submittedName>
        <fullName evidence="3">Uncharacterized protein</fullName>
    </submittedName>
</protein>
<dbReference type="PANTHER" id="PTHR19961">
    <property type="entry name" value="FIMBRIN/PLASTIN"/>
    <property type="match status" value="1"/>
</dbReference>
<dbReference type="GO" id="GO:0032432">
    <property type="term" value="C:actin filament bundle"/>
    <property type="evidence" value="ECO:0007669"/>
    <property type="project" value="TreeGrafter"/>
</dbReference>
<feature type="non-terminal residue" evidence="3">
    <location>
        <position position="1"/>
    </location>
</feature>
<dbReference type="GO" id="GO:0051017">
    <property type="term" value="P:actin filament bundle assembly"/>
    <property type="evidence" value="ECO:0007669"/>
    <property type="project" value="InterPro"/>
</dbReference>
<dbReference type="GO" id="GO:0051639">
    <property type="term" value="P:actin filament network formation"/>
    <property type="evidence" value="ECO:0007669"/>
    <property type="project" value="TreeGrafter"/>
</dbReference>
<dbReference type="OrthoDB" id="431378at2759"/>
<accession>A0A448X5Z2</accession>
<dbReference type="GO" id="GO:0005884">
    <property type="term" value="C:actin filament"/>
    <property type="evidence" value="ECO:0007669"/>
    <property type="project" value="TreeGrafter"/>
</dbReference>
<dbReference type="EMBL" id="CAAALY010099414">
    <property type="protein sequence ID" value="VEL28989.1"/>
    <property type="molecule type" value="Genomic_DNA"/>
</dbReference>
<evidence type="ECO:0000313" key="4">
    <source>
        <dbReference type="Proteomes" id="UP000784294"/>
    </source>
</evidence>
<dbReference type="GO" id="GO:0005737">
    <property type="term" value="C:cytoplasm"/>
    <property type="evidence" value="ECO:0007669"/>
    <property type="project" value="TreeGrafter"/>
</dbReference>
<dbReference type="Gene3D" id="1.10.418.10">
    <property type="entry name" value="Calponin-like domain"/>
    <property type="match status" value="1"/>
</dbReference>
<keyword evidence="2" id="KW-0009">Actin-binding</keyword>
<proteinExistence type="predicted"/>
<dbReference type="AlphaFoldDB" id="A0A448X5Z2"/>
<sequence>LCRNDSRINELENAAPKCNILHYGSSGPTENDGTLHSVSEEEQAAFSSWLERMTKNVNVIFHFLKMAKIYMRNAKMDYCFGELLILFKIFCQNYVKIINCSAPGTIDMRAVNNCSKLTTFQINENINLALNSARAIGCNVILQAR</sequence>